<dbReference type="PROSITE" id="PS50004">
    <property type="entry name" value="C2"/>
    <property type="match status" value="1"/>
</dbReference>
<keyword evidence="4" id="KW-1185">Reference proteome</keyword>
<dbReference type="Proteomes" id="UP000006671">
    <property type="component" value="Unassembled WGS sequence"/>
</dbReference>
<feature type="region of interest" description="Disordered" evidence="1">
    <location>
        <begin position="129"/>
        <end position="224"/>
    </location>
</feature>
<dbReference type="KEGG" id="ngr:NAEGRDRAFT_73557"/>
<dbReference type="InterPro" id="IPR000008">
    <property type="entry name" value="C2_dom"/>
</dbReference>
<feature type="compositionally biased region" description="Low complexity" evidence="1">
    <location>
        <begin position="129"/>
        <end position="207"/>
    </location>
</feature>
<dbReference type="Pfam" id="PF00168">
    <property type="entry name" value="C2"/>
    <property type="match status" value="1"/>
</dbReference>
<sequence>MGKLKVTIISARDLEGKDIGGTSDPFVVVSVGTIKHKTDHLTKTTNPTWNTSLFFDLPPSVNPATESASFEVFDYDRLGSSDLIGRATIALGTLYKGHAQKVDLRLANSRNGILSVELLAEDFGQAIPTTTQTTTNPQQGGFPPQQQGYPQQGYPQQGYPQQQMYPPQQGYPQQPYYGQPPMQGYGYPPEQGYPQQGGFPPQQGYPQQYPPQQYPPQQGYPPYQ</sequence>
<dbReference type="AlphaFoldDB" id="D2VWZ3"/>
<feature type="domain" description="C2" evidence="2">
    <location>
        <begin position="1"/>
        <end position="106"/>
    </location>
</feature>
<proteinExistence type="predicted"/>
<dbReference type="EMBL" id="GG738905">
    <property type="protein sequence ID" value="EFC38776.1"/>
    <property type="molecule type" value="Genomic_DNA"/>
</dbReference>
<dbReference type="RefSeq" id="XP_002671520.1">
    <property type="nucleotide sequence ID" value="XM_002671474.1"/>
</dbReference>
<evidence type="ECO:0000259" key="2">
    <source>
        <dbReference type="PROSITE" id="PS50004"/>
    </source>
</evidence>
<dbReference type="PANTHER" id="PTHR47052:SF3">
    <property type="entry name" value="INGRESSION PROTEIN 1"/>
    <property type="match status" value="1"/>
</dbReference>
<gene>
    <name evidence="3" type="ORF">NAEGRDRAFT_73557</name>
</gene>
<dbReference type="GeneID" id="8858607"/>
<name>D2VWZ3_NAEGR</name>
<protein>
    <submittedName>
        <fullName evidence="3">Predicted protein</fullName>
    </submittedName>
</protein>
<feature type="compositionally biased region" description="Low complexity" evidence="1">
    <location>
        <begin position="215"/>
        <end position="224"/>
    </location>
</feature>
<reference evidence="3 4" key="1">
    <citation type="journal article" date="2010" name="Cell">
        <title>The genome of Naegleria gruberi illuminates early eukaryotic versatility.</title>
        <authorList>
            <person name="Fritz-Laylin L.K."/>
            <person name="Prochnik S.E."/>
            <person name="Ginger M.L."/>
            <person name="Dacks J.B."/>
            <person name="Carpenter M.L."/>
            <person name="Field M.C."/>
            <person name="Kuo A."/>
            <person name="Paredez A."/>
            <person name="Chapman J."/>
            <person name="Pham J."/>
            <person name="Shu S."/>
            <person name="Neupane R."/>
            <person name="Cipriano M."/>
            <person name="Mancuso J."/>
            <person name="Tu H."/>
            <person name="Salamov A."/>
            <person name="Lindquist E."/>
            <person name="Shapiro H."/>
            <person name="Lucas S."/>
            <person name="Grigoriev I.V."/>
            <person name="Cande W.Z."/>
            <person name="Fulton C."/>
            <person name="Rokhsar D.S."/>
            <person name="Dawson S.C."/>
        </authorList>
    </citation>
    <scope>NUCLEOTIDE SEQUENCE [LARGE SCALE GENOMIC DNA]</scope>
    <source>
        <strain evidence="3 4">NEG-M</strain>
    </source>
</reference>
<dbReference type="eggNOG" id="KOG0940">
    <property type="taxonomic scope" value="Eukaryota"/>
</dbReference>
<dbReference type="InterPro" id="IPR052981">
    <property type="entry name" value="Ingression_C2_domain"/>
</dbReference>
<dbReference type="OMA" id="THVAENC"/>
<accession>D2VWZ3</accession>
<dbReference type="InterPro" id="IPR035892">
    <property type="entry name" value="C2_domain_sf"/>
</dbReference>
<dbReference type="SMART" id="SM00239">
    <property type="entry name" value="C2"/>
    <property type="match status" value="1"/>
</dbReference>
<dbReference type="Gene3D" id="2.60.40.150">
    <property type="entry name" value="C2 domain"/>
    <property type="match status" value="1"/>
</dbReference>
<evidence type="ECO:0000256" key="1">
    <source>
        <dbReference type="SAM" id="MobiDB-lite"/>
    </source>
</evidence>
<dbReference type="InParanoid" id="D2VWZ3"/>
<dbReference type="PANTHER" id="PTHR47052">
    <property type="entry name" value="CONSERVED SERINE PROLINE-RICH PROTEIN (AFU_ORTHOLOGUE AFUA_2G01790)"/>
    <property type="match status" value="1"/>
</dbReference>
<dbReference type="OrthoDB" id="270970at2759"/>
<evidence type="ECO:0000313" key="4">
    <source>
        <dbReference type="Proteomes" id="UP000006671"/>
    </source>
</evidence>
<dbReference type="CDD" id="cd00030">
    <property type="entry name" value="C2"/>
    <property type="match status" value="1"/>
</dbReference>
<dbReference type="VEuPathDB" id="AmoebaDB:NAEGRDRAFT_73557"/>
<dbReference type="PRINTS" id="PR00360">
    <property type="entry name" value="C2DOMAIN"/>
</dbReference>
<dbReference type="SUPFAM" id="SSF49562">
    <property type="entry name" value="C2 domain (Calcium/lipid-binding domain, CaLB)"/>
    <property type="match status" value="1"/>
</dbReference>
<evidence type="ECO:0000313" key="3">
    <source>
        <dbReference type="EMBL" id="EFC38776.1"/>
    </source>
</evidence>
<organism evidence="4">
    <name type="scientific">Naegleria gruberi</name>
    <name type="common">Amoeba</name>
    <dbReference type="NCBI Taxonomy" id="5762"/>
    <lineage>
        <taxon>Eukaryota</taxon>
        <taxon>Discoba</taxon>
        <taxon>Heterolobosea</taxon>
        <taxon>Tetramitia</taxon>
        <taxon>Eutetramitia</taxon>
        <taxon>Vahlkampfiidae</taxon>
        <taxon>Naegleria</taxon>
    </lineage>
</organism>